<evidence type="ECO:0000256" key="1">
    <source>
        <dbReference type="ARBA" id="ARBA00003701"/>
    </source>
</evidence>
<evidence type="ECO:0000313" key="10">
    <source>
        <dbReference type="EMBL" id="KAK8739205.1"/>
    </source>
</evidence>
<dbReference type="SFLD" id="SFLDS00019">
    <property type="entry name" value="Glutathione_Transferase_(cytos"/>
    <property type="match status" value="1"/>
</dbReference>
<dbReference type="EMBL" id="JARKIK010000037">
    <property type="protein sequence ID" value="KAK8739205.1"/>
    <property type="molecule type" value="Genomic_DNA"/>
</dbReference>
<dbReference type="InterPro" id="IPR036282">
    <property type="entry name" value="Glutathione-S-Trfase_C_sf"/>
</dbReference>
<organism evidence="10 11">
    <name type="scientific">Cherax quadricarinatus</name>
    <name type="common">Australian red claw crayfish</name>
    <dbReference type="NCBI Taxonomy" id="27406"/>
    <lineage>
        <taxon>Eukaryota</taxon>
        <taxon>Metazoa</taxon>
        <taxon>Ecdysozoa</taxon>
        <taxon>Arthropoda</taxon>
        <taxon>Crustacea</taxon>
        <taxon>Multicrustacea</taxon>
        <taxon>Malacostraca</taxon>
        <taxon>Eumalacostraca</taxon>
        <taxon>Eucarida</taxon>
        <taxon>Decapoda</taxon>
        <taxon>Pleocyemata</taxon>
        <taxon>Astacidea</taxon>
        <taxon>Parastacoidea</taxon>
        <taxon>Parastacidae</taxon>
        <taxon>Cherax</taxon>
    </lineage>
</organism>
<dbReference type="SUPFAM" id="SSF52833">
    <property type="entry name" value="Thioredoxin-like"/>
    <property type="match status" value="1"/>
</dbReference>
<dbReference type="AlphaFoldDB" id="A0AAW0X7W5"/>
<evidence type="ECO:0000259" key="9">
    <source>
        <dbReference type="PROSITE" id="PS50405"/>
    </source>
</evidence>
<dbReference type="FunFam" id="1.20.1050.10:FF:000003">
    <property type="entry name" value="Glutathione S-transferase 2"/>
    <property type="match status" value="1"/>
</dbReference>
<name>A0AAW0X7W5_CHEQU</name>
<evidence type="ECO:0000256" key="7">
    <source>
        <dbReference type="ARBA" id="ARBA00081375"/>
    </source>
</evidence>
<keyword evidence="11" id="KW-1185">Reference proteome</keyword>
<dbReference type="Proteomes" id="UP001445076">
    <property type="component" value="Unassembled WGS sequence"/>
</dbReference>
<sequence length="218" mass="25398">MAPLLGYWNIRGLGQSIRLLLAYTGTEVEEKRYNTGPAPDYVEKSDWLPVKFTLGLDFPNLPYYMDGDLKITQSNAILRYIGRQHDMCGETEQEKIWVDILENHAMDIRQSYVQLVYNTYDTKREEYLENLKGTLKRLSDFLGDKTWFAGEKLTFPDFLLYELLDIHLVVDNTCLDHTENLQAFVKRFEDLPSIKKYMTSPQYMKTPLNGANAKFANK</sequence>
<evidence type="ECO:0000259" key="8">
    <source>
        <dbReference type="PROSITE" id="PS50404"/>
    </source>
</evidence>
<dbReference type="SUPFAM" id="SSF47616">
    <property type="entry name" value="GST C-terminal domain-like"/>
    <property type="match status" value="1"/>
</dbReference>
<dbReference type="InterPro" id="IPR036249">
    <property type="entry name" value="Thioredoxin-like_sf"/>
</dbReference>
<dbReference type="Pfam" id="PF14497">
    <property type="entry name" value="GST_C_3"/>
    <property type="match status" value="1"/>
</dbReference>
<comment type="catalytic activity">
    <reaction evidence="5">
        <text>RX + glutathione = an S-substituted glutathione + a halide anion + H(+)</text>
        <dbReference type="Rhea" id="RHEA:16437"/>
        <dbReference type="ChEBI" id="CHEBI:15378"/>
        <dbReference type="ChEBI" id="CHEBI:16042"/>
        <dbReference type="ChEBI" id="CHEBI:17792"/>
        <dbReference type="ChEBI" id="CHEBI:57925"/>
        <dbReference type="ChEBI" id="CHEBI:90779"/>
        <dbReference type="EC" id="2.5.1.18"/>
    </reaction>
</comment>
<dbReference type="InterPro" id="IPR004045">
    <property type="entry name" value="Glutathione_S-Trfase_N"/>
</dbReference>
<dbReference type="FunFam" id="3.40.30.10:FF:000019">
    <property type="entry name" value="Glutathione S-transferase Mu"/>
    <property type="match status" value="1"/>
</dbReference>
<dbReference type="GO" id="GO:0042802">
    <property type="term" value="F:identical protein binding"/>
    <property type="evidence" value="ECO:0007669"/>
    <property type="project" value="UniProtKB-ARBA"/>
</dbReference>
<evidence type="ECO:0000313" key="11">
    <source>
        <dbReference type="Proteomes" id="UP001445076"/>
    </source>
</evidence>
<dbReference type="EC" id="2.5.1.18" evidence="3"/>
<comment type="caution">
    <text evidence="10">The sequence shown here is derived from an EMBL/GenBank/DDBJ whole genome shotgun (WGS) entry which is preliminary data.</text>
</comment>
<dbReference type="InterPro" id="IPR050213">
    <property type="entry name" value="GST_superfamily"/>
</dbReference>
<dbReference type="Pfam" id="PF02798">
    <property type="entry name" value="GST_N"/>
    <property type="match status" value="1"/>
</dbReference>
<feature type="domain" description="GST N-terminal" evidence="8">
    <location>
        <begin position="1"/>
        <end position="89"/>
    </location>
</feature>
<dbReference type="Gene3D" id="1.20.1050.10">
    <property type="match status" value="1"/>
</dbReference>
<dbReference type="PRINTS" id="PR01267">
    <property type="entry name" value="GSTRNSFRASEM"/>
</dbReference>
<dbReference type="InterPro" id="IPR010987">
    <property type="entry name" value="Glutathione-S-Trfase_C-like"/>
</dbReference>
<keyword evidence="4" id="KW-0808">Transferase</keyword>
<accession>A0AAW0X7W5</accession>
<dbReference type="PANTHER" id="PTHR11571:SF222">
    <property type="entry name" value="GLUTATHIONE TRANSFERASE"/>
    <property type="match status" value="1"/>
</dbReference>
<dbReference type="InterPro" id="IPR004046">
    <property type="entry name" value="GST_C"/>
</dbReference>
<dbReference type="InterPro" id="IPR003081">
    <property type="entry name" value="GST_mu"/>
</dbReference>
<evidence type="ECO:0000256" key="4">
    <source>
        <dbReference type="ARBA" id="ARBA00022679"/>
    </source>
</evidence>
<comment type="function">
    <text evidence="1">Conjugation of reduced glutathione to a wide number of exogenous and endogenous hydrophobic electrophiles.</text>
</comment>
<protein>
    <recommendedName>
        <fullName evidence="6">Glutathione S-transferase</fullName>
        <ecNumber evidence="3">2.5.1.18</ecNumber>
    </recommendedName>
    <alternativeName>
        <fullName evidence="7">GST class-mu</fullName>
    </alternativeName>
</protein>
<evidence type="ECO:0000256" key="5">
    <source>
        <dbReference type="ARBA" id="ARBA00047960"/>
    </source>
</evidence>
<evidence type="ECO:0000256" key="2">
    <source>
        <dbReference type="ARBA" id="ARBA00005861"/>
    </source>
</evidence>
<comment type="similarity">
    <text evidence="2">Belongs to the GST superfamily. Mu family.</text>
</comment>
<dbReference type="PROSITE" id="PS50404">
    <property type="entry name" value="GST_NTER"/>
    <property type="match status" value="1"/>
</dbReference>
<dbReference type="SFLD" id="SFLDG00363">
    <property type="entry name" value="AMPS_(cytGST):_Alpha-__Mu-__Pi"/>
    <property type="match status" value="1"/>
</dbReference>
<evidence type="ECO:0000256" key="6">
    <source>
        <dbReference type="ARBA" id="ARBA00071200"/>
    </source>
</evidence>
<dbReference type="CDD" id="cd03075">
    <property type="entry name" value="GST_N_Mu"/>
    <property type="match status" value="1"/>
</dbReference>
<reference evidence="10 11" key="1">
    <citation type="journal article" date="2024" name="BMC Genomics">
        <title>Genome assembly of redclaw crayfish (Cherax quadricarinatus) provides insights into its immune adaptation and hypoxia tolerance.</title>
        <authorList>
            <person name="Liu Z."/>
            <person name="Zheng J."/>
            <person name="Li H."/>
            <person name="Fang K."/>
            <person name="Wang S."/>
            <person name="He J."/>
            <person name="Zhou D."/>
            <person name="Weng S."/>
            <person name="Chi M."/>
            <person name="Gu Z."/>
            <person name="He J."/>
            <person name="Li F."/>
            <person name="Wang M."/>
        </authorList>
    </citation>
    <scope>NUCLEOTIDE SEQUENCE [LARGE SCALE GENOMIC DNA]</scope>
    <source>
        <strain evidence="10">ZL_2023a</strain>
    </source>
</reference>
<dbReference type="Gene3D" id="3.40.30.10">
    <property type="entry name" value="Glutaredoxin"/>
    <property type="match status" value="1"/>
</dbReference>
<gene>
    <name evidence="10" type="ORF">OTU49_003531</name>
</gene>
<dbReference type="SFLD" id="SFLDG01205">
    <property type="entry name" value="AMPS.1"/>
    <property type="match status" value="1"/>
</dbReference>
<dbReference type="InterPro" id="IPR040079">
    <property type="entry name" value="Glutathione_S-Trfase"/>
</dbReference>
<dbReference type="PANTHER" id="PTHR11571">
    <property type="entry name" value="GLUTATHIONE S-TRANSFERASE"/>
    <property type="match status" value="1"/>
</dbReference>
<dbReference type="GO" id="GO:0006749">
    <property type="term" value="P:glutathione metabolic process"/>
    <property type="evidence" value="ECO:0007669"/>
    <property type="project" value="TreeGrafter"/>
</dbReference>
<proteinExistence type="inferred from homology"/>
<evidence type="ECO:0000256" key="3">
    <source>
        <dbReference type="ARBA" id="ARBA00012452"/>
    </source>
</evidence>
<feature type="domain" description="GST C-terminal" evidence="9">
    <location>
        <begin position="91"/>
        <end position="208"/>
    </location>
</feature>
<dbReference type="PROSITE" id="PS50405">
    <property type="entry name" value="GST_CTER"/>
    <property type="match status" value="1"/>
</dbReference>
<dbReference type="GO" id="GO:0004364">
    <property type="term" value="F:glutathione transferase activity"/>
    <property type="evidence" value="ECO:0007669"/>
    <property type="project" value="UniProtKB-EC"/>
</dbReference>